<reference evidence="4 5" key="1">
    <citation type="journal article" date="2015" name="Virus Genes">
        <title>Comparative analysis of the complete genome sequences of Kenyan African swine fever virus isolates within p72 genotypes IX and X.</title>
        <authorList>
            <person name="Bishop R.P."/>
            <person name="Fleischauer C."/>
            <person name="de Villiers E.P."/>
            <person name="Okoth E.A."/>
            <person name="Arias M."/>
            <person name="Gallardo C."/>
            <person name="Upton C."/>
        </authorList>
    </citation>
    <scope>NUCLEOTIDE SEQUENCE [LARGE SCALE GENOMIC DNA]</scope>
    <source>
        <strain evidence="4">Ken05/Tk1</strain>
    </source>
</reference>
<organismHost>
    <name type="scientific">Sus scrofa</name>
    <name type="common">Pig</name>
    <dbReference type="NCBI Taxonomy" id="9823"/>
</organismHost>
<accession>A0A0C5BC53</accession>
<dbReference type="Gene3D" id="1.10.1170.10">
    <property type="entry name" value="Inhibitor Of Apoptosis Protein (2mihbC-IAP-1), Chain A"/>
    <property type="match status" value="1"/>
</dbReference>
<feature type="domain" description="African swine fever virus IAP-like p27 C-terminal" evidence="3">
    <location>
        <begin position="94"/>
        <end position="224"/>
    </location>
</feature>
<evidence type="ECO:0000256" key="1">
    <source>
        <dbReference type="ARBA" id="ARBA00022723"/>
    </source>
</evidence>
<dbReference type="PROSITE" id="PS50143">
    <property type="entry name" value="BIR_REPEAT_2"/>
    <property type="match status" value="1"/>
</dbReference>
<organismHost>
    <name type="scientific">Ornithodoros</name>
    <name type="common">relapsing fever ticks</name>
    <dbReference type="NCBI Taxonomy" id="6937"/>
</organismHost>
<evidence type="ECO:0000259" key="3">
    <source>
        <dbReference type="Pfam" id="PF06556"/>
    </source>
</evidence>
<organismHost>
    <name type="scientific">Phacochoerus aethiopicus</name>
    <name type="common">Warthog</name>
    <dbReference type="NCBI Taxonomy" id="85517"/>
</organismHost>
<keyword evidence="1" id="KW-0479">Metal-binding</keyword>
<evidence type="ECO:0000256" key="2">
    <source>
        <dbReference type="ARBA" id="ARBA00022833"/>
    </source>
</evidence>
<organismHost>
    <name type="scientific">Ornithodoros moubata</name>
    <name type="common">Soft tick</name>
    <name type="synonym">Argasid tick</name>
    <dbReference type="NCBI Taxonomy" id="6938"/>
</organismHost>
<dbReference type="GeneID" id="41901573"/>
<sequence>MYPKINTIDTYISLRLFEVKPKYAGYSSVDARNKSFAIHDIKNYEKFSNAGLFYTSPTEITCYCCGMKFCNWLYEKHPLQVHGFWSRNCGFMRATLGIIGLKKMIDSYNDYFTHEVSVKHKNRVYTHKRLEDMGFSKCFMRFILANAFMPPYRKYIHKIILNERYFTFKFVAYLLSFHKVKLDNQTTYCMTCGIEQINKDENFCSACKTLNYKYYKMLNFSIKL</sequence>
<proteinExistence type="predicted"/>
<name>A0A0C5BC53_ASF</name>
<dbReference type="InterPro" id="IPR001370">
    <property type="entry name" value="BIR_rpt"/>
</dbReference>
<dbReference type="RefSeq" id="YP_009702768.1">
    <property type="nucleotide sequence ID" value="NC_044945.1"/>
</dbReference>
<organismHost>
    <name type="scientific">Potamochoerus larvatus</name>
    <name type="common">Bushpig</name>
    <dbReference type="NCBI Taxonomy" id="273792"/>
</organismHost>
<dbReference type="Pfam" id="PF00653">
    <property type="entry name" value="BIR"/>
    <property type="match status" value="1"/>
</dbReference>
<dbReference type="GO" id="GO:0046872">
    <property type="term" value="F:metal ion binding"/>
    <property type="evidence" value="ECO:0007669"/>
    <property type="project" value="UniProtKB-KW"/>
</dbReference>
<dbReference type="SUPFAM" id="SSF57924">
    <property type="entry name" value="Inhibitor of apoptosis (IAP) repeat"/>
    <property type="match status" value="1"/>
</dbReference>
<dbReference type="Proteomes" id="UP000105860">
    <property type="component" value="Segment"/>
</dbReference>
<protein>
    <submittedName>
        <fullName evidence="4">BA71V-A224L (4CL)</fullName>
    </submittedName>
</protein>
<evidence type="ECO:0000313" key="4">
    <source>
        <dbReference type="EMBL" id="AJL34048.1"/>
    </source>
</evidence>
<organism evidence="4 5">
    <name type="scientific">African swine fever virus</name>
    <name type="common">ASFV</name>
    <dbReference type="NCBI Taxonomy" id="10497"/>
    <lineage>
        <taxon>Viruses</taxon>
        <taxon>Varidnaviria</taxon>
        <taxon>Bamfordvirae</taxon>
        <taxon>Nucleocytoviricota</taxon>
        <taxon>Pokkesviricetes</taxon>
        <taxon>Asfuvirales</taxon>
        <taxon>Asfarviridae</taxon>
        <taxon>Asfivirus</taxon>
        <taxon>Asfivirus haemorrhagiae</taxon>
    </lineage>
</organism>
<dbReference type="PROSITE" id="PS01282">
    <property type="entry name" value="BIR_REPEAT_1"/>
    <property type="match status" value="1"/>
</dbReference>
<keyword evidence="2" id="KW-0862">Zinc</keyword>
<dbReference type="SMART" id="SM00238">
    <property type="entry name" value="BIR"/>
    <property type="match status" value="1"/>
</dbReference>
<dbReference type="Pfam" id="PF06556">
    <property type="entry name" value="ASFV_p27"/>
    <property type="match status" value="1"/>
</dbReference>
<organismHost>
    <name type="scientific">Phacochoerus africanus</name>
    <name type="common">Warthog</name>
    <dbReference type="NCBI Taxonomy" id="41426"/>
</organismHost>
<dbReference type="EMBL" id="KM111294">
    <property type="protein sequence ID" value="AJL34048.1"/>
    <property type="molecule type" value="Genomic_DNA"/>
</dbReference>
<dbReference type="KEGG" id="vg:41901573"/>
<dbReference type="InterPro" id="IPR010549">
    <property type="entry name" value="ASFV_p27_C"/>
</dbReference>
<dbReference type="CDD" id="cd00022">
    <property type="entry name" value="BIR"/>
    <property type="match status" value="1"/>
</dbReference>
<gene>
    <name evidence="4" type="primary">BA71V-A224L (4CL)</name>
</gene>
<evidence type="ECO:0000313" key="5">
    <source>
        <dbReference type="Proteomes" id="UP000105860"/>
    </source>
</evidence>